<gene>
    <name evidence="2" type="ORF">D1868_06230</name>
</gene>
<dbReference type="PIRSF" id="PIRSF005956">
    <property type="entry name" value="BtpA"/>
    <property type="match status" value="1"/>
</dbReference>
<dbReference type="CDD" id="cd04722">
    <property type="entry name" value="TIM_phosphate_binding"/>
    <property type="match status" value="1"/>
</dbReference>
<evidence type="ECO:0000313" key="2">
    <source>
        <dbReference type="EMBL" id="QGR19631.1"/>
    </source>
</evidence>
<dbReference type="NCBIfam" id="TIGR00259">
    <property type="entry name" value="thylakoid_BtpA"/>
    <property type="match status" value="1"/>
</dbReference>
<evidence type="ECO:0000256" key="1">
    <source>
        <dbReference type="ARBA" id="ARBA00006007"/>
    </source>
</evidence>
<organism evidence="2 3">
    <name type="scientific">Stygiolobus azoricus</name>
    <dbReference type="NCBI Taxonomy" id="41675"/>
    <lineage>
        <taxon>Archaea</taxon>
        <taxon>Thermoproteota</taxon>
        <taxon>Thermoprotei</taxon>
        <taxon>Sulfolobales</taxon>
        <taxon>Sulfolobaceae</taxon>
        <taxon>Stygiolobus</taxon>
    </lineage>
</organism>
<name>A0A650CP65_9CREN</name>
<dbReference type="EMBL" id="CP045483">
    <property type="protein sequence ID" value="QGR19631.1"/>
    <property type="molecule type" value="Genomic_DNA"/>
</dbReference>
<reference evidence="2 3" key="1">
    <citation type="submission" date="2019-10" db="EMBL/GenBank/DDBJ databases">
        <title>Genome Sequences from Six Type Strain Members of the Archaeal Family Sulfolobaceae: Acidianus ambivalens, Acidianus infernus, Metallosphaera prunae, Stygiolobus azoricus, Sulfolobus metallicus, and Sulfurisphaera ohwakuensis.</title>
        <authorList>
            <person name="Counts J.A."/>
            <person name="Kelly R.M."/>
        </authorList>
    </citation>
    <scope>NUCLEOTIDE SEQUENCE [LARGE SCALE GENOMIC DNA]</scope>
    <source>
        <strain evidence="2 3">FC6</strain>
    </source>
</reference>
<sequence>MLTKLFSETPFIIGMIHLPPLPGSPFNKLSLDDIVEYAINEARKLEEAGVDGVIVENLGDYPFFKDSDIPPITVASMSVIVREVRRNSKLKAVGVNVLRNGCVQAFSIAHVTGSQFIRCNVFIGAYVTDQGIIEGKAAEVLRLKKFLNSNVMIAADIHVKHAYPLYNLPIELAAQDLAERGGVDAVIVSGQRSNIPPELEKARKVKENVNLPVVIGSGISLDNFRSYCKVADGLIIGEKDFKEGGIIGGPSKKEAYEILVKECKRK</sequence>
<dbReference type="SUPFAM" id="SSF51366">
    <property type="entry name" value="Ribulose-phoshate binding barrel"/>
    <property type="match status" value="1"/>
</dbReference>
<dbReference type="RefSeq" id="WP_156006595.1">
    <property type="nucleotide sequence ID" value="NZ_CP045483.1"/>
</dbReference>
<dbReference type="InterPro" id="IPR005137">
    <property type="entry name" value="BtpA"/>
</dbReference>
<dbReference type="PANTHER" id="PTHR21381">
    <property type="entry name" value="ZGC:162297"/>
    <property type="match status" value="1"/>
</dbReference>
<keyword evidence="3" id="KW-1185">Reference proteome</keyword>
<dbReference type="GeneID" id="42798650"/>
<dbReference type="Pfam" id="PF03437">
    <property type="entry name" value="BtpA"/>
    <property type="match status" value="1"/>
</dbReference>
<dbReference type="Proteomes" id="UP000423396">
    <property type="component" value="Chromosome"/>
</dbReference>
<proteinExistence type="inferred from homology"/>
<dbReference type="OrthoDB" id="38543at2157"/>
<accession>A0A650CP65</accession>
<protein>
    <submittedName>
        <fullName evidence="2">BtpA/SgcQ family protein</fullName>
    </submittedName>
</protein>
<dbReference type="InterPro" id="IPR013785">
    <property type="entry name" value="Aldolase_TIM"/>
</dbReference>
<dbReference type="PANTHER" id="PTHR21381:SF3">
    <property type="entry name" value="SGC REGION PROTEIN SGCQ-RELATED"/>
    <property type="match status" value="1"/>
</dbReference>
<dbReference type="Gene3D" id="3.20.20.70">
    <property type="entry name" value="Aldolase class I"/>
    <property type="match status" value="1"/>
</dbReference>
<dbReference type="AlphaFoldDB" id="A0A650CP65"/>
<dbReference type="InterPro" id="IPR011060">
    <property type="entry name" value="RibuloseP-bd_barrel"/>
</dbReference>
<dbReference type="KEGG" id="sazo:D1868_06230"/>
<evidence type="ECO:0000313" key="3">
    <source>
        <dbReference type="Proteomes" id="UP000423396"/>
    </source>
</evidence>
<comment type="similarity">
    <text evidence="1">Belongs to the BtpA family.</text>
</comment>